<gene>
    <name evidence="1" type="ORF">BT63DRAFT_426361</name>
</gene>
<dbReference type="Gene3D" id="3.30.710.10">
    <property type="entry name" value="Potassium Channel Kv1.1, Chain A"/>
    <property type="match status" value="1"/>
</dbReference>
<dbReference type="EMBL" id="MU004237">
    <property type="protein sequence ID" value="KAF2667499.1"/>
    <property type="molecule type" value="Genomic_DNA"/>
</dbReference>
<dbReference type="OrthoDB" id="5275938at2759"/>
<keyword evidence="2" id="KW-1185">Reference proteome</keyword>
<accession>A0A6A6U5D4</accession>
<proteinExistence type="predicted"/>
<sequence>MLFHPHALSPKFRVPRARIILYGLQFANKACSVSLPTEIIDSQGDVDLFVEKKGKIRVSSKMLSMFSPVFDRMLFGQFKEALDFANSLNNVYELHLPEDNYYDILALCKSYYHRGELPPCLPLESCPAHDCYSTYSDYSGRKFSDNHFCEDSIRFREFVLTCDKYQSASACSLYISSYLDSLMSHCETHNTETHVCLAPFTIAECATIVRATDLYRRATKWLLRYGVARPTTYEGLEFVNSQFRSKNQFLPPNFERDIIYELDCKLEYIKGHIRFLIEFLTMTTTKCKMQPGFEMHGTFGPGQLPATMFTQFAQNSAWLTGYRYGWHDLMLLSAMLGKFRELEIGPFDRSEPQNVDRYLEQANLSATFLADYHPLHEEDATNCNACFLIFAPVLYSDYFRHVESEIDGLELPRLPQQ</sequence>
<dbReference type="AlphaFoldDB" id="A0A6A6U5D4"/>
<name>A0A6A6U5D4_9PEZI</name>
<evidence type="ECO:0000313" key="1">
    <source>
        <dbReference type="EMBL" id="KAF2667499.1"/>
    </source>
</evidence>
<evidence type="ECO:0000313" key="2">
    <source>
        <dbReference type="Proteomes" id="UP000799302"/>
    </source>
</evidence>
<evidence type="ECO:0008006" key="3">
    <source>
        <dbReference type="Google" id="ProtNLM"/>
    </source>
</evidence>
<dbReference type="InterPro" id="IPR011333">
    <property type="entry name" value="SKP1/BTB/POZ_sf"/>
</dbReference>
<reference evidence="1" key="1">
    <citation type="journal article" date="2020" name="Stud. Mycol.">
        <title>101 Dothideomycetes genomes: a test case for predicting lifestyles and emergence of pathogens.</title>
        <authorList>
            <person name="Haridas S."/>
            <person name="Albert R."/>
            <person name="Binder M."/>
            <person name="Bloem J."/>
            <person name="Labutti K."/>
            <person name="Salamov A."/>
            <person name="Andreopoulos B."/>
            <person name="Baker S."/>
            <person name="Barry K."/>
            <person name="Bills G."/>
            <person name="Bluhm B."/>
            <person name="Cannon C."/>
            <person name="Castanera R."/>
            <person name="Culley D."/>
            <person name="Daum C."/>
            <person name="Ezra D."/>
            <person name="Gonzalez J."/>
            <person name="Henrissat B."/>
            <person name="Kuo A."/>
            <person name="Liang C."/>
            <person name="Lipzen A."/>
            <person name="Lutzoni F."/>
            <person name="Magnuson J."/>
            <person name="Mondo S."/>
            <person name="Nolan M."/>
            <person name="Ohm R."/>
            <person name="Pangilinan J."/>
            <person name="Park H.-J."/>
            <person name="Ramirez L."/>
            <person name="Alfaro M."/>
            <person name="Sun H."/>
            <person name="Tritt A."/>
            <person name="Yoshinaga Y."/>
            <person name="Zwiers L.-H."/>
            <person name="Turgeon B."/>
            <person name="Goodwin S."/>
            <person name="Spatafora J."/>
            <person name="Crous P."/>
            <person name="Grigoriev I."/>
        </authorList>
    </citation>
    <scope>NUCLEOTIDE SEQUENCE</scope>
    <source>
        <strain evidence="1">CBS 115976</strain>
    </source>
</reference>
<dbReference type="Proteomes" id="UP000799302">
    <property type="component" value="Unassembled WGS sequence"/>
</dbReference>
<protein>
    <recommendedName>
        <fullName evidence="3">BTB domain-containing protein</fullName>
    </recommendedName>
</protein>
<organism evidence="1 2">
    <name type="scientific">Microthyrium microscopicum</name>
    <dbReference type="NCBI Taxonomy" id="703497"/>
    <lineage>
        <taxon>Eukaryota</taxon>
        <taxon>Fungi</taxon>
        <taxon>Dikarya</taxon>
        <taxon>Ascomycota</taxon>
        <taxon>Pezizomycotina</taxon>
        <taxon>Dothideomycetes</taxon>
        <taxon>Dothideomycetes incertae sedis</taxon>
        <taxon>Microthyriales</taxon>
        <taxon>Microthyriaceae</taxon>
        <taxon>Microthyrium</taxon>
    </lineage>
</organism>